<accession>A0A9W6ISQ8</accession>
<dbReference type="AlphaFoldDB" id="A0A9W6ISQ8"/>
<evidence type="ECO:0000313" key="2">
    <source>
        <dbReference type="EMBL" id="MBM7851562.1"/>
    </source>
</evidence>
<comment type="caution">
    <text evidence="1">The sequence shown here is derived from an EMBL/GenBank/DDBJ whole genome shotgun (WGS) entry which is preliminary data.</text>
</comment>
<organism evidence="1 4">
    <name type="scientific">Methylopila capsulata</name>
    <dbReference type="NCBI Taxonomy" id="61654"/>
    <lineage>
        <taxon>Bacteria</taxon>
        <taxon>Pseudomonadati</taxon>
        <taxon>Pseudomonadota</taxon>
        <taxon>Alphaproteobacteria</taxon>
        <taxon>Hyphomicrobiales</taxon>
        <taxon>Methylopilaceae</taxon>
        <taxon>Methylopila</taxon>
    </lineage>
</organism>
<reference evidence="1" key="3">
    <citation type="submission" date="2023-01" db="EMBL/GenBank/DDBJ databases">
        <authorList>
            <person name="Sun Q."/>
            <person name="Evtushenko L."/>
        </authorList>
    </citation>
    <scope>NUCLEOTIDE SEQUENCE</scope>
    <source>
        <strain evidence="1">VKM B-1606</strain>
    </source>
</reference>
<evidence type="ECO:0000313" key="1">
    <source>
        <dbReference type="EMBL" id="GLK54620.1"/>
    </source>
</evidence>
<reference evidence="2 3" key="2">
    <citation type="submission" date="2021-01" db="EMBL/GenBank/DDBJ databases">
        <title>Genomic Encyclopedia of Type Strains, Phase IV (KMG-IV): sequencing the most valuable type-strain genomes for metagenomic binning, comparative biology and taxonomic classification.</title>
        <authorList>
            <person name="Goeker M."/>
        </authorList>
    </citation>
    <scope>NUCLEOTIDE SEQUENCE [LARGE SCALE GENOMIC DNA]</scope>
    <source>
        <strain evidence="2 3">DSM 6130</strain>
    </source>
</reference>
<name>A0A9W6ISQ8_9HYPH</name>
<dbReference type="EMBL" id="JAFBCY010000002">
    <property type="protein sequence ID" value="MBM7851562.1"/>
    <property type="molecule type" value="Genomic_DNA"/>
</dbReference>
<gene>
    <name evidence="1" type="ORF">GCM10008170_06390</name>
    <name evidence="2" type="ORF">JOD31_001787</name>
</gene>
<sequence>MAAAALLLAVPASAQVRGAETFGPRPFGVLLGDVFTLKTYVDVDAGFRLDPSSLPKVGPVSYSLDLRRIDVTDGPAPNGGVRYQITAEYQTFYSALETKEEKVPPFTLAFADGAGKRAEVQAGRWSYLTSPLRPIASVSGEQQYGLRPDAAPHSISLRRAEILTGLAGGATLLALALLAWSRAWPPFHRRPARPFAAAARAVRKAAGAGETGWRAAALALHRAFDAAAGKRLFGDDVAAFIKTRPAFARHEAAIAAFFDASRRAFFGEGTNAAAALPPEQLTRLARDLASAERAT</sequence>
<dbReference type="Proteomes" id="UP000758856">
    <property type="component" value="Unassembled WGS sequence"/>
</dbReference>
<protein>
    <submittedName>
        <fullName evidence="2">MxaA protein</fullName>
    </submittedName>
</protein>
<reference evidence="1" key="1">
    <citation type="journal article" date="2014" name="Int. J. Syst. Evol. Microbiol.">
        <title>Complete genome sequence of Corynebacterium casei LMG S-19264T (=DSM 44701T), isolated from a smear-ripened cheese.</title>
        <authorList>
            <consortium name="US DOE Joint Genome Institute (JGI-PGF)"/>
            <person name="Walter F."/>
            <person name="Albersmeier A."/>
            <person name="Kalinowski J."/>
            <person name="Ruckert C."/>
        </authorList>
    </citation>
    <scope>NUCLEOTIDE SEQUENCE</scope>
    <source>
        <strain evidence="1">VKM B-1606</strain>
    </source>
</reference>
<dbReference type="Proteomes" id="UP001143400">
    <property type="component" value="Unassembled WGS sequence"/>
</dbReference>
<proteinExistence type="predicted"/>
<dbReference type="EMBL" id="BSFF01000001">
    <property type="protein sequence ID" value="GLK54620.1"/>
    <property type="molecule type" value="Genomic_DNA"/>
</dbReference>
<evidence type="ECO:0000313" key="4">
    <source>
        <dbReference type="Proteomes" id="UP001143400"/>
    </source>
</evidence>
<evidence type="ECO:0000313" key="3">
    <source>
        <dbReference type="Proteomes" id="UP000758856"/>
    </source>
</evidence>
<keyword evidence="3" id="KW-1185">Reference proteome</keyword>
<dbReference type="RefSeq" id="WP_204949978.1">
    <property type="nucleotide sequence ID" value="NZ_BSFF01000001.1"/>
</dbReference>